<dbReference type="Pfam" id="PF13862">
    <property type="entry name" value="BCCIP"/>
    <property type="match status" value="1"/>
</dbReference>
<name>A0A9C7UTJ2_9RHOD</name>
<dbReference type="GO" id="GO:0005634">
    <property type="term" value="C:nucleus"/>
    <property type="evidence" value="ECO:0007669"/>
    <property type="project" value="TreeGrafter"/>
</dbReference>
<comment type="caution">
    <text evidence="2">The sequence shown here is derived from an EMBL/GenBank/DDBJ whole genome shotgun (WGS) entry which is preliminary data.</text>
</comment>
<dbReference type="Proteomes" id="UP001061958">
    <property type="component" value="Unassembled WGS sequence"/>
</dbReference>
<dbReference type="PANTHER" id="PTHR13261">
    <property type="entry name" value="BRCA2 AND CDKN1A INTERACTING PROTEIN"/>
    <property type="match status" value="1"/>
</dbReference>
<dbReference type="OrthoDB" id="27543at2759"/>
<comment type="similarity">
    <text evidence="1">Belongs to the BCP1 family.</text>
</comment>
<evidence type="ECO:0000256" key="1">
    <source>
        <dbReference type="ARBA" id="ARBA00006781"/>
    </source>
</evidence>
<proteinExistence type="inferred from homology"/>
<evidence type="ECO:0000313" key="2">
    <source>
        <dbReference type="EMBL" id="GJQ14918.1"/>
    </source>
</evidence>
<reference evidence="2" key="1">
    <citation type="journal article" date="2022" name="Proc. Natl. Acad. Sci. U.S.A.">
        <title>Life cycle and functional genomics of the unicellular red alga Galdieria for elucidating algal and plant evolution and industrial use.</title>
        <authorList>
            <person name="Hirooka S."/>
            <person name="Itabashi T."/>
            <person name="Ichinose T.M."/>
            <person name="Onuma R."/>
            <person name="Fujiwara T."/>
            <person name="Yamashita S."/>
            <person name="Jong L.W."/>
            <person name="Tomita R."/>
            <person name="Iwane A.H."/>
            <person name="Miyagishima S.Y."/>
        </authorList>
    </citation>
    <scope>NUCLEOTIDE SEQUENCE</scope>
    <source>
        <strain evidence="2">NBRC 102759</strain>
    </source>
</reference>
<evidence type="ECO:0000313" key="3">
    <source>
        <dbReference type="Proteomes" id="UP001061958"/>
    </source>
</evidence>
<protein>
    <submittedName>
        <fullName evidence="2">Uncharacterized protein</fullName>
    </submittedName>
</protein>
<organism evidence="2 3">
    <name type="scientific">Galdieria partita</name>
    <dbReference type="NCBI Taxonomy" id="83374"/>
    <lineage>
        <taxon>Eukaryota</taxon>
        <taxon>Rhodophyta</taxon>
        <taxon>Bangiophyceae</taxon>
        <taxon>Galdieriales</taxon>
        <taxon>Galdieriaceae</taxon>
        <taxon>Galdieria</taxon>
    </lineage>
</organism>
<dbReference type="PANTHER" id="PTHR13261:SF0">
    <property type="entry name" value="BRCA2 AND CDKN1A-INTERACTING PROTEIN"/>
    <property type="match status" value="1"/>
</dbReference>
<dbReference type="InterPro" id="IPR025602">
    <property type="entry name" value="BCP1_family"/>
</dbReference>
<keyword evidence="3" id="KW-1185">Reference proteome</keyword>
<accession>A0A9C7UTJ2</accession>
<dbReference type="EMBL" id="BQMJ01000062">
    <property type="protein sequence ID" value="GJQ14918.1"/>
    <property type="molecule type" value="Genomic_DNA"/>
</dbReference>
<dbReference type="AlphaFoldDB" id="A0A9C7UTJ2"/>
<sequence>MEPQSSCSESDSSSSTSFEQVQADFEFFDPSLDDVAAIQLFLRDWMGRDNNLVDTWALAQVIGKQDTVGTVIRLEGSSDCLGFITCLNAKYVWNELSSLFPFLRERFESRQQLQVFENCCLNNPQKLGIVISERVSNLPPQLSPWLQQALMDELEWATQDEPTQERREMFDFEYFLYITQVYLDSSALKRKRKKRFSSTSNYDQLSTEQLLFIKAEDQGYYLHQTSWCLWPVSRGESLEKYKMAMILSKDQMIKAKKYTAEQISNTQ</sequence>
<reference evidence="2" key="2">
    <citation type="submission" date="2022-01" db="EMBL/GenBank/DDBJ databases">
        <authorList>
            <person name="Hirooka S."/>
            <person name="Miyagishima S.Y."/>
        </authorList>
    </citation>
    <scope>NUCLEOTIDE SEQUENCE</scope>
    <source>
        <strain evidence="2">NBRC 102759</strain>
    </source>
</reference>
<gene>
    <name evidence="2" type="ORF">GpartN1_g6709.t1</name>
</gene>